<accession>M5WW00</accession>
<dbReference type="HOGENOM" id="CLU_2594315_0_0_1"/>
<protein>
    <submittedName>
        <fullName evidence="1">Uncharacterized protein</fullName>
    </submittedName>
</protein>
<name>M5WW00_PRUPE</name>
<proteinExistence type="predicted"/>
<reference evidence="1 2" key="1">
    <citation type="journal article" date="2013" name="Nat. Genet.">
        <title>The high-quality draft genome of peach (Prunus persica) identifies unique patterns of genetic diversity, domestication and genome evolution.</title>
        <authorList>
            <consortium name="International Peach Genome Initiative"/>
            <person name="Verde I."/>
            <person name="Abbott A.G."/>
            <person name="Scalabrin S."/>
            <person name="Jung S."/>
            <person name="Shu S."/>
            <person name="Marroni F."/>
            <person name="Zhebentyayeva T."/>
            <person name="Dettori M.T."/>
            <person name="Grimwood J."/>
            <person name="Cattonaro F."/>
            <person name="Zuccolo A."/>
            <person name="Rossini L."/>
            <person name="Jenkins J."/>
            <person name="Vendramin E."/>
            <person name="Meisel L.A."/>
            <person name="Decroocq V."/>
            <person name="Sosinski B."/>
            <person name="Prochnik S."/>
            <person name="Mitros T."/>
            <person name="Policriti A."/>
            <person name="Cipriani G."/>
            <person name="Dondini L."/>
            <person name="Ficklin S."/>
            <person name="Goodstein D.M."/>
            <person name="Xuan P."/>
            <person name="Del Fabbro C."/>
            <person name="Aramini V."/>
            <person name="Copetti D."/>
            <person name="Gonzalez S."/>
            <person name="Horner D.S."/>
            <person name="Falchi R."/>
            <person name="Lucas S."/>
            <person name="Mica E."/>
            <person name="Maldonado J."/>
            <person name="Lazzari B."/>
            <person name="Bielenberg D."/>
            <person name="Pirona R."/>
            <person name="Miculan M."/>
            <person name="Barakat A."/>
            <person name="Testolin R."/>
            <person name="Stella A."/>
            <person name="Tartarini S."/>
            <person name="Tonutti P."/>
            <person name="Arus P."/>
            <person name="Orellana A."/>
            <person name="Wells C."/>
            <person name="Main D."/>
            <person name="Vizzotto G."/>
            <person name="Silva H."/>
            <person name="Salamini F."/>
            <person name="Schmutz J."/>
            <person name="Morgante M."/>
            <person name="Rokhsar D.S."/>
        </authorList>
    </citation>
    <scope>NUCLEOTIDE SEQUENCE [LARGE SCALE GENOMIC DNA]</scope>
    <source>
        <strain evidence="2">cv. Nemared</strain>
    </source>
</reference>
<evidence type="ECO:0000313" key="1">
    <source>
        <dbReference type="EMBL" id="ONI14068.1"/>
    </source>
</evidence>
<dbReference type="EMBL" id="CM007654">
    <property type="protein sequence ID" value="ONI14068.1"/>
    <property type="molecule type" value="Genomic_DNA"/>
</dbReference>
<dbReference type="Gramene" id="ONI14068">
    <property type="protein sequence ID" value="ONI14068"/>
    <property type="gene ID" value="PRUPE_4G260300"/>
</dbReference>
<gene>
    <name evidence="1" type="ORF">PRUPE_4G260300</name>
</gene>
<dbReference type="AlphaFoldDB" id="M5WW00"/>
<organism evidence="1 2">
    <name type="scientific">Prunus persica</name>
    <name type="common">Peach</name>
    <name type="synonym">Amygdalus persica</name>
    <dbReference type="NCBI Taxonomy" id="3760"/>
    <lineage>
        <taxon>Eukaryota</taxon>
        <taxon>Viridiplantae</taxon>
        <taxon>Streptophyta</taxon>
        <taxon>Embryophyta</taxon>
        <taxon>Tracheophyta</taxon>
        <taxon>Spermatophyta</taxon>
        <taxon>Magnoliopsida</taxon>
        <taxon>eudicotyledons</taxon>
        <taxon>Gunneridae</taxon>
        <taxon>Pentapetalae</taxon>
        <taxon>rosids</taxon>
        <taxon>fabids</taxon>
        <taxon>Rosales</taxon>
        <taxon>Rosaceae</taxon>
        <taxon>Amygdaloideae</taxon>
        <taxon>Amygdaleae</taxon>
        <taxon>Prunus</taxon>
    </lineage>
</organism>
<keyword evidence="2" id="KW-1185">Reference proteome</keyword>
<sequence>MGKLVSFEQNGACLMFKLKTETHSLTKGKQNNTASANDVVRNQIFKIKELCLPREACAFHSASAFSGRLDFKAYAFHDIC</sequence>
<evidence type="ECO:0000313" key="2">
    <source>
        <dbReference type="Proteomes" id="UP000006882"/>
    </source>
</evidence>
<dbReference type="Proteomes" id="UP000006882">
    <property type="component" value="Chromosome G4"/>
</dbReference>